<reference evidence="3" key="1">
    <citation type="submission" date="2021-04" db="EMBL/GenBank/DDBJ databases">
        <authorList>
            <person name="Hartkoorn R.C."/>
            <person name="Beaudoing E."/>
            <person name="Hot D."/>
        </authorList>
    </citation>
    <scope>NUCLEOTIDE SEQUENCE</scope>
    <source>
        <strain evidence="3">NRRL B-16292</strain>
    </source>
</reference>
<accession>A0ABY5VQU4</accession>
<dbReference type="InterPro" id="IPR032466">
    <property type="entry name" value="Metal_Hydrolase"/>
</dbReference>
<sequence length="314" mass="34168">MTIVDFHHHAPLASYVSRLTALGIQAQPGAPFPTWEPADSVRVMDRLGIDLAVLSVASPGFYFGDQAFTTALCQDTNDELTEVVRDGDGRFAAVACLPLPSVDAALAEVERVFDRPEFVGVGLLTSYAGSYVGHPRFDSLLEALNDRGALVHVHPVLPAWWPEGEIPIRPSVLEYLFDSTRLMTNLLLTEVPRRFPRVRWIFSHCGGAMPAVAPRMVLAEGMPELATVVPQGVLRALGAFSYDTALSHTAADLGALLSFIDDTRVVLGTDFPFSSADEVAERFALLSEFLGDTRRSAVFSANARELLGDRRTVD</sequence>
<keyword evidence="1" id="KW-0456">Lyase</keyword>
<dbReference type="InterPro" id="IPR006680">
    <property type="entry name" value="Amidohydro-rel"/>
</dbReference>
<feature type="domain" description="Amidohydrolase-related" evidence="2">
    <location>
        <begin position="4"/>
        <end position="308"/>
    </location>
</feature>
<protein>
    <submittedName>
        <fullName evidence="3">Amidohydrolase</fullName>
    </submittedName>
</protein>
<name>A0ABY5VQU4_9ACTN</name>
<dbReference type="Gene3D" id="3.20.20.140">
    <property type="entry name" value="Metal-dependent hydrolases"/>
    <property type="match status" value="1"/>
</dbReference>
<dbReference type="Pfam" id="PF04909">
    <property type="entry name" value="Amidohydro_2"/>
    <property type="match status" value="1"/>
</dbReference>
<keyword evidence="4" id="KW-1185">Reference proteome</keyword>
<organism evidence="3 4">
    <name type="scientific">Dactylosporangium fulvum</name>
    <dbReference type="NCBI Taxonomy" id="53359"/>
    <lineage>
        <taxon>Bacteria</taxon>
        <taxon>Bacillati</taxon>
        <taxon>Actinomycetota</taxon>
        <taxon>Actinomycetes</taxon>
        <taxon>Micromonosporales</taxon>
        <taxon>Micromonosporaceae</taxon>
        <taxon>Dactylosporangium</taxon>
    </lineage>
</organism>
<proteinExistence type="predicted"/>
<evidence type="ECO:0000313" key="3">
    <source>
        <dbReference type="EMBL" id="UWP80148.1"/>
    </source>
</evidence>
<dbReference type="PANTHER" id="PTHR21240">
    <property type="entry name" value="2-AMINO-3-CARBOXYLMUCONATE-6-SEMIALDEHYDE DECARBOXYLASE"/>
    <property type="match status" value="1"/>
</dbReference>
<dbReference type="RefSeq" id="WP_259857906.1">
    <property type="nucleotide sequence ID" value="NZ_BAAAST010000007.1"/>
</dbReference>
<gene>
    <name evidence="3" type="ORF">Dfulv_33985</name>
</gene>
<evidence type="ECO:0000259" key="2">
    <source>
        <dbReference type="Pfam" id="PF04909"/>
    </source>
</evidence>
<dbReference type="SUPFAM" id="SSF51556">
    <property type="entry name" value="Metallo-dependent hydrolases"/>
    <property type="match status" value="1"/>
</dbReference>
<reference evidence="3" key="2">
    <citation type="submission" date="2022-09" db="EMBL/GenBank/DDBJ databases">
        <title>Biosynthetic gene clusters of Dactylosporangioum fulvum.</title>
        <authorList>
            <person name="Caradec T."/>
        </authorList>
    </citation>
    <scope>NUCLEOTIDE SEQUENCE</scope>
    <source>
        <strain evidence="3">NRRL B-16292</strain>
    </source>
</reference>
<dbReference type="InterPro" id="IPR032465">
    <property type="entry name" value="ACMSD"/>
</dbReference>
<dbReference type="PANTHER" id="PTHR21240:SF28">
    <property type="entry name" value="ISO-OROTATE DECARBOXYLASE (EUROFUNG)"/>
    <property type="match status" value="1"/>
</dbReference>
<dbReference type="EMBL" id="CP073720">
    <property type="protein sequence ID" value="UWP80148.1"/>
    <property type="molecule type" value="Genomic_DNA"/>
</dbReference>
<dbReference type="Proteomes" id="UP001059617">
    <property type="component" value="Chromosome"/>
</dbReference>
<evidence type="ECO:0000313" key="4">
    <source>
        <dbReference type="Proteomes" id="UP001059617"/>
    </source>
</evidence>
<evidence type="ECO:0000256" key="1">
    <source>
        <dbReference type="ARBA" id="ARBA00023239"/>
    </source>
</evidence>